<protein>
    <submittedName>
        <fullName evidence="5">HIT family protein</fullName>
    </submittedName>
</protein>
<dbReference type="InterPro" id="IPR001310">
    <property type="entry name" value="Histidine_triad_HIT"/>
</dbReference>
<feature type="domain" description="HIT" evidence="4">
    <location>
        <begin position="11"/>
        <end position="121"/>
    </location>
</feature>
<dbReference type="GO" id="GO:0003824">
    <property type="term" value="F:catalytic activity"/>
    <property type="evidence" value="ECO:0007669"/>
    <property type="project" value="InterPro"/>
</dbReference>
<dbReference type="InterPro" id="IPR011146">
    <property type="entry name" value="HIT-like"/>
</dbReference>
<evidence type="ECO:0000259" key="4">
    <source>
        <dbReference type="PROSITE" id="PS51084"/>
    </source>
</evidence>
<sequence>MNTCTTQKDCEICPLLVGQTAADDNVILQTERWVAVLDRNQCYLGKSFITLRQHKETLSDLDEADWMELHQVIRQLEQAVKEAFGADVCNWECLMNNAVKAGRPTHIHWHLHPRYLGGTTFTGEEFPDPKWPRHLENAVHMVGDETFREIMQALRSRLTRA</sequence>
<name>A0A4P9A3R8_9BACT</name>
<dbReference type="OrthoDB" id="9784774at2"/>
<keyword evidence="6" id="KW-1185">Reference proteome</keyword>
<evidence type="ECO:0000256" key="3">
    <source>
        <dbReference type="PROSITE-ProRule" id="PRU00464"/>
    </source>
</evidence>
<dbReference type="Pfam" id="PF01230">
    <property type="entry name" value="HIT"/>
    <property type="match status" value="1"/>
</dbReference>
<gene>
    <name evidence="5" type="ORF">FBF37_03265</name>
</gene>
<evidence type="ECO:0000313" key="6">
    <source>
        <dbReference type="Proteomes" id="UP000310639"/>
    </source>
</evidence>
<feature type="short sequence motif" description="Histidine triad motif" evidence="3">
    <location>
        <begin position="106"/>
        <end position="110"/>
    </location>
</feature>
<evidence type="ECO:0000313" key="5">
    <source>
        <dbReference type="EMBL" id="QCT42461.1"/>
    </source>
</evidence>
<dbReference type="PROSITE" id="PS51084">
    <property type="entry name" value="HIT_2"/>
    <property type="match status" value="1"/>
</dbReference>
<dbReference type="KEGG" id="nft:FBF37_03265"/>
<dbReference type="PANTHER" id="PTHR46648:SF1">
    <property type="entry name" value="ADENOSINE 5'-MONOPHOSPHORAMIDASE HNT1"/>
    <property type="match status" value="1"/>
</dbReference>
<accession>A0A4P9A3R8</accession>
<dbReference type="Proteomes" id="UP000310639">
    <property type="component" value="Chromosome"/>
</dbReference>
<dbReference type="AlphaFoldDB" id="A0A4P9A3R8"/>
<feature type="short sequence motif" description="Histidine triad motif" evidence="2">
    <location>
        <begin position="108"/>
        <end position="112"/>
    </location>
</feature>
<evidence type="ECO:0000256" key="1">
    <source>
        <dbReference type="PIRSR" id="PIRSR601310-1"/>
    </source>
</evidence>
<dbReference type="SUPFAM" id="SSF54197">
    <property type="entry name" value="HIT-like"/>
    <property type="match status" value="1"/>
</dbReference>
<organism evidence="5 6">
    <name type="scientific">Candidatus Nanosynbacter featherlites</name>
    <dbReference type="NCBI Taxonomy" id="2572088"/>
    <lineage>
        <taxon>Bacteria</taxon>
        <taxon>Candidatus Saccharimonadota</taxon>
        <taxon>Candidatus Saccharimonadia</taxon>
        <taxon>Candidatus Nanosynbacterales</taxon>
        <taxon>Candidatus Nanosynbacteraceae</taxon>
        <taxon>Candidatus Nanosynbacter</taxon>
    </lineage>
</organism>
<evidence type="ECO:0000256" key="2">
    <source>
        <dbReference type="PIRSR" id="PIRSR601310-3"/>
    </source>
</evidence>
<dbReference type="EMBL" id="CP040004">
    <property type="protein sequence ID" value="QCT42461.1"/>
    <property type="molecule type" value="Genomic_DNA"/>
</dbReference>
<dbReference type="InterPro" id="IPR036265">
    <property type="entry name" value="HIT-like_sf"/>
</dbReference>
<dbReference type="Gene3D" id="3.30.428.10">
    <property type="entry name" value="HIT-like"/>
    <property type="match status" value="1"/>
</dbReference>
<feature type="active site" description="Tele-AMP-histidine intermediate" evidence="1">
    <location>
        <position position="110"/>
    </location>
</feature>
<reference evidence="5 6" key="1">
    <citation type="submission" date="2019-04" db="EMBL/GenBank/DDBJ databases">
        <title>Saccharibacteria TM7 genomes.</title>
        <authorList>
            <person name="Bor B."/>
            <person name="He X."/>
            <person name="Chen T."/>
            <person name="Dewhirst F.E."/>
        </authorList>
    </citation>
    <scope>NUCLEOTIDE SEQUENCE [LARGE SCALE GENOMIC DNA]</scope>
    <source>
        <strain evidence="5 6">BB001</strain>
    </source>
</reference>
<dbReference type="GO" id="GO:0009117">
    <property type="term" value="P:nucleotide metabolic process"/>
    <property type="evidence" value="ECO:0007669"/>
    <property type="project" value="TreeGrafter"/>
</dbReference>
<proteinExistence type="predicted"/>
<dbReference type="RefSeq" id="WP_138079443.1">
    <property type="nucleotide sequence ID" value="NZ_CP040004.1"/>
</dbReference>
<dbReference type="PANTHER" id="PTHR46648">
    <property type="entry name" value="HIT FAMILY PROTEIN 1"/>
    <property type="match status" value="1"/>
</dbReference>